<protein>
    <submittedName>
        <fullName evidence="2">Uncharacterized protein</fullName>
    </submittedName>
</protein>
<keyword evidence="1" id="KW-1133">Transmembrane helix</keyword>
<proteinExistence type="predicted"/>
<feature type="transmembrane region" description="Helical" evidence="1">
    <location>
        <begin position="111"/>
        <end position="144"/>
    </location>
</feature>
<evidence type="ECO:0000313" key="2">
    <source>
        <dbReference type="EMBL" id="OPA73215.1"/>
    </source>
</evidence>
<reference evidence="2 3" key="1">
    <citation type="submission" date="2017-01" db="EMBL/GenBank/DDBJ databases">
        <title>Genome analysis of Paenibacillus selenitrireducens ES3-24.</title>
        <authorList>
            <person name="Xu D."/>
            <person name="Yao R."/>
            <person name="Zheng S."/>
        </authorList>
    </citation>
    <scope>NUCLEOTIDE SEQUENCE [LARGE SCALE GENOMIC DNA]</scope>
    <source>
        <strain evidence="2 3">ES3-24</strain>
    </source>
</reference>
<dbReference type="Proteomes" id="UP000190188">
    <property type="component" value="Unassembled WGS sequence"/>
</dbReference>
<keyword evidence="1" id="KW-0472">Membrane</keyword>
<sequence>MPSLPSSKATFYQYTLLQKITYNRQLLRLYITLACLFLIGETLLWGPLGLLYGIISFFFIIWIHFVIIRSVLLIAREPIRKKWRFRIILPWIGFLPEQYISYRILTKVHRHLTWLGFCIIAILYPWSPISFVISAVLWHLWFIFPRLFSFFRFRKQHQNGIVKLTQTEMLYYKQ</sequence>
<accession>A0A1T2X069</accession>
<feature type="transmembrane region" description="Helical" evidence="1">
    <location>
        <begin position="26"/>
        <end position="45"/>
    </location>
</feature>
<comment type="caution">
    <text evidence="2">The sequence shown here is derived from an EMBL/GenBank/DDBJ whole genome shotgun (WGS) entry which is preliminary data.</text>
</comment>
<dbReference type="AlphaFoldDB" id="A0A1T2X069"/>
<dbReference type="STRING" id="1324314.BVG16_30175"/>
<keyword evidence="3" id="KW-1185">Reference proteome</keyword>
<name>A0A1T2X069_9BACL</name>
<organism evidence="2 3">
    <name type="scientific">Paenibacillus selenitireducens</name>
    <dbReference type="NCBI Taxonomy" id="1324314"/>
    <lineage>
        <taxon>Bacteria</taxon>
        <taxon>Bacillati</taxon>
        <taxon>Bacillota</taxon>
        <taxon>Bacilli</taxon>
        <taxon>Bacillales</taxon>
        <taxon>Paenibacillaceae</taxon>
        <taxon>Paenibacillus</taxon>
    </lineage>
</organism>
<dbReference type="EMBL" id="MSZX01000021">
    <property type="protein sequence ID" value="OPA73215.1"/>
    <property type="molecule type" value="Genomic_DNA"/>
</dbReference>
<gene>
    <name evidence="2" type="ORF">BVG16_30175</name>
</gene>
<keyword evidence="1" id="KW-0812">Transmembrane</keyword>
<feature type="transmembrane region" description="Helical" evidence="1">
    <location>
        <begin position="51"/>
        <end position="75"/>
    </location>
</feature>
<evidence type="ECO:0000256" key="1">
    <source>
        <dbReference type="SAM" id="Phobius"/>
    </source>
</evidence>
<evidence type="ECO:0000313" key="3">
    <source>
        <dbReference type="Proteomes" id="UP000190188"/>
    </source>
</evidence>